<dbReference type="PANTHER" id="PTHR11403:SF7">
    <property type="entry name" value="CYTOCHROME C OXIDASE SUBUNIT 3"/>
    <property type="match status" value="1"/>
</dbReference>
<feature type="transmembrane region" description="Helical" evidence="13">
    <location>
        <begin position="237"/>
        <end position="258"/>
    </location>
</feature>
<evidence type="ECO:0000256" key="9">
    <source>
        <dbReference type="ARBA" id="ARBA00023128"/>
    </source>
</evidence>
<dbReference type="PANTHER" id="PTHR11403">
    <property type="entry name" value="CYTOCHROME C OXIDASE SUBUNIT III"/>
    <property type="match status" value="1"/>
</dbReference>
<feature type="transmembrane region" description="Helical" evidence="13">
    <location>
        <begin position="129"/>
        <end position="147"/>
    </location>
</feature>
<keyword evidence="5 12" id="KW-0812">Transmembrane</keyword>
<dbReference type="InterPro" id="IPR033945">
    <property type="entry name" value="Cyt_c_oxase_su3_dom"/>
</dbReference>
<evidence type="ECO:0000256" key="10">
    <source>
        <dbReference type="ARBA" id="ARBA00023136"/>
    </source>
</evidence>
<protein>
    <recommendedName>
        <fullName evidence="4 12">Cytochrome c oxidase subunit 3</fullName>
    </recommendedName>
</protein>
<evidence type="ECO:0000313" key="15">
    <source>
        <dbReference type="EMBL" id="AMF83619.1"/>
    </source>
</evidence>
<evidence type="ECO:0000256" key="11">
    <source>
        <dbReference type="ARBA" id="ARBA00049512"/>
    </source>
</evidence>
<evidence type="ECO:0000256" key="8">
    <source>
        <dbReference type="ARBA" id="ARBA00022989"/>
    </source>
</evidence>
<proteinExistence type="inferred from homology"/>
<dbReference type="Pfam" id="PF00510">
    <property type="entry name" value="COX3"/>
    <property type="match status" value="1"/>
</dbReference>
<comment type="catalytic activity">
    <reaction evidence="11">
        <text>4 Fe(II)-[cytochrome c] + O2 + 8 H(+)(in) = 4 Fe(III)-[cytochrome c] + 2 H2O + 4 H(+)(out)</text>
        <dbReference type="Rhea" id="RHEA:11436"/>
        <dbReference type="Rhea" id="RHEA-COMP:10350"/>
        <dbReference type="Rhea" id="RHEA-COMP:14399"/>
        <dbReference type="ChEBI" id="CHEBI:15377"/>
        <dbReference type="ChEBI" id="CHEBI:15378"/>
        <dbReference type="ChEBI" id="CHEBI:15379"/>
        <dbReference type="ChEBI" id="CHEBI:29033"/>
        <dbReference type="ChEBI" id="CHEBI:29034"/>
        <dbReference type="EC" id="7.1.1.9"/>
    </reaction>
    <physiologicalReaction direction="left-to-right" evidence="11">
        <dbReference type="Rhea" id="RHEA:11437"/>
    </physiologicalReaction>
</comment>
<evidence type="ECO:0000256" key="7">
    <source>
        <dbReference type="ARBA" id="ARBA00022967"/>
    </source>
</evidence>
<dbReference type="InterPro" id="IPR000298">
    <property type="entry name" value="Cyt_c_oxidase-like_su3"/>
</dbReference>
<dbReference type="SUPFAM" id="SSF81452">
    <property type="entry name" value="Cytochrome c oxidase subunit III-like"/>
    <property type="match status" value="1"/>
</dbReference>
<comment type="subunit">
    <text evidence="3">Component of the cytochrome c oxidase (complex IV, CIV), a multisubunit enzyme composed of 14 subunits. The complex is composed of a catalytic core of 3 subunits MT-CO1, MT-CO2 and MT-CO3, encoded in the mitochondrial DNA, and 11 supernumerary subunits COX4I, COX5A, COX5B, COX6A, COX6B, COX6C, COX7A, COX7B, COX7C, COX8 and NDUFA4, which are encoded in the nuclear genome. The complex exists as a monomer or a dimer and forms supercomplexes (SCs) in the inner mitochondrial membrane with NADH-ubiquinone oxidoreductase (complex I, CI) and ubiquinol-cytochrome c oxidoreductase (cytochrome b-c1 complex, complex III, CIII), resulting in different assemblies (supercomplex SCI(1)III(2)IV(1) and megacomplex MCI(2)III(2)IV(2)).</text>
</comment>
<geneLocation type="mitochondrion" evidence="15"/>
<dbReference type="AlphaFoldDB" id="A0A109WVJ1"/>
<comment type="function">
    <text evidence="12">Component of the cytochrome c oxidase, the last enzyme in the mitochondrial electron transport chain which drives oxidative phosphorylation. The respiratory chain contains 3 multisubunit complexes succinate dehydrogenase (complex II, CII), ubiquinol-cytochrome c oxidoreductase (cytochrome b-c1 complex, complex III, CIII) and cytochrome c oxidase (complex IV, CIV), that cooperate to transfer electrons derived from NADH and succinate to molecular oxygen, creating an electrochemical gradient over the inner membrane that drives transmembrane transport and the ATP synthase. Cytochrome c oxidase is the component of the respiratory chain that catalyzes the reduction of oxygen to water. Electrons originating from reduced cytochrome c in the intermembrane space (IMS) are transferred via the dinuclear copper A center (CU(A)) of subunit 2 and heme A of subunit 1 to the active site in subunit 1, a binuclear center (BNC) formed by heme A3 and copper B (CU(B)). The BNC reduces molecular oxygen to 2 water molecules using 4 electrons from cytochrome c in the IMS and 4 protons from the mitochondrial matrix.</text>
</comment>
<dbReference type="GO" id="GO:0006123">
    <property type="term" value="P:mitochondrial electron transport, cytochrome c to oxygen"/>
    <property type="evidence" value="ECO:0007669"/>
    <property type="project" value="TreeGrafter"/>
</dbReference>
<dbReference type="FunFam" id="1.10.287.70:FF:000048">
    <property type="entry name" value="Cytochrome c oxidase subunit 3"/>
    <property type="match status" value="1"/>
</dbReference>
<keyword evidence="9 12" id="KW-0496">Mitochondrion</keyword>
<dbReference type="EMBL" id="KU159666">
    <property type="protein sequence ID" value="AMF83619.1"/>
    <property type="molecule type" value="Genomic_DNA"/>
</dbReference>
<name>A0A109WVJ1_SELLE</name>
<dbReference type="InterPro" id="IPR035973">
    <property type="entry name" value="Cyt_c_oxidase_su3-like_sf"/>
</dbReference>
<sequence length="261" mass="29521">MAHQAHPYHMVDPSPWPLTGALGALLMTSGLAIWFHFQSALLMTLGLMLDTLTTADWWRDQVREGTLQGHHTPPVQKGLRYGMILFFASEVLFLLGFFWAFYHSSLPPTPDLGRRWPPTGITALDPFEVPVLNTAVLLASGVTVSWAHHSIMEGYRKQAIQSLAVTILLGGYFTRLQAMEYYEAPFTIAVGVYGSTFFVATGFHRLHVIIGCTFLADCFLRELRHHFASDHHYGFEAAAWLWHFVVVVRLYLYVSIYWCGS</sequence>
<keyword evidence="10 13" id="KW-0472">Membrane</keyword>
<evidence type="ECO:0000256" key="2">
    <source>
        <dbReference type="ARBA" id="ARBA00010581"/>
    </source>
</evidence>
<dbReference type="GO" id="GO:0004129">
    <property type="term" value="F:cytochrome-c oxidase activity"/>
    <property type="evidence" value="ECO:0007669"/>
    <property type="project" value="UniProtKB-EC"/>
</dbReference>
<keyword evidence="7" id="KW-1278">Translocase</keyword>
<accession>A0A109WVJ1</accession>
<dbReference type="InterPro" id="IPR013833">
    <property type="entry name" value="Cyt_c_oxidase_su3_a-hlx"/>
</dbReference>
<evidence type="ECO:0000256" key="6">
    <source>
        <dbReference type="ARBA" id="ARBA00022792"/>
    </source>
</evidence>
<dbReference type="CDD" id="cd01665">
    <property type="entry name" value="Cyt_c_Oxidase_III"/>
    <property type="match status" value="1"/>
</dbReference>
<evidence type="ECO:0000256" key="1">
    <source>
        <dbReference type="ARBA" id="ARBA00004448"/>
    </source>
</evidence>
<keyword evidence="8 13" id="KW-1133">Transmembrane helix</keyword>
<feature type="domain" description="Heme-copper oxidase subunit III family profile" evidence="14">
    <location>
        <begin position="4"/>
        <end position="261"/>
    </location>
</feature>
<dbReference type="PROSITE" id="PS50253">
    <property type="entry name" value="COX3"/>
    <property type="match status" value="1"/>
</dbReference>
<evidence type="ECO:0000256" key="12">
    <source>
        <dbReference type="RuleBase" id="RU003375"/>
    </source>
</evidence>
<evidence type="ECO:0000256" key="13">
    <source>
        <dbReference type="SAM" id="Phobius"/>
    </source>
</evidence>
<dbReference type="Gene3D" id="1.10.287.70">
    <property type="match status" value="1"/>
</dbReference>
<feature type="transmembrane region" description="Helical" evidence="13">
    <location>
        <begin position="16"/>
        <end position="37"/>
    </location>
</feature>
<feature type="transmembrane region" description="Helical" evidence="13">
    <location>
        <begin position="190"/>
        <end position="216"/>
    </location>
</feature>
<evidence type="ECO:0000256" key="5">
    <source>
        <dbReference type="ARBA" id="ARBA00022692"/>
    </source>
</evidence>
<dbReference type="Gene3D" id="1.20.120.80">
    <property type="entry name" value="Cytochrome c oxidase, subunit III, four-helix bundle"/>
    <property type="match status" value="1"/>
</dbReference>
<dbReference type="FunFam" id="1.20.120.80:FF:000002">
    <property type="entry name" value="Cytochrome c oxidase subunit 3"/>
    <property type="match status" value="1"/>
</dbReference>
<dbReference type="InterPro" id="IPR024791">
    <property type="entry name" value="Cyt_c/ubiquinol_Oxase_su3"/>
</dbReference>
<organism evidence="15">
    <name type="scientific">Selaroides leptolepis</name>
    <name type="common">Yellowstripe scad</name>
    <name type="synonym">Caranx leptolepis</name>
    <dbReference type="NCBI Taxonomy" id="173311"/>
    <lineage>
        <taxon>Eukaryota</taxon>
        <taxon>Metazoa</taxon>
        <taxon>Chordata</taxon>
        <taxon>Craniata</taxon>
        <taxon>Vertebrata</taxon>
        <taxon>Euteleostomi</taxon>
        <taxon>Actinopterygii</taxon>
        <taxon>Neopterygii</taxon>
        <taxon>Teleostei</taxon>
        <taxon>Neoteleostei</taxon>
        <taxon>Acanthomorphata</taxon>
        <taxon>Carangaria</taxon>
        <taxon>Carangiformes</taxon>
        <taxon>Carangidae</taxon>
        <taxon>Selaroides</taxon>
    </lineage>
</organism>
<evidence type="ECO:0000256" key="4">
    <source>
        <dbReference type="ARBA" id="ARBA00015944"/>
    </source>
</evidence>
<gene>
    <name evidence="15" type="primary">COX3</name>
</gene>
<evidence type="ECO:0000259" key="14">
    <source>
        <dbReference type="PROSITE" id="PS50253"/>
    </source>
</evidence>
<dbReference type="GO" id="GO:0005743">
    <property type="term" value="C:mitochondrial inner membrane"/>
    <property type="evidence" value="ECO:0007669"/>
    <property type="project" value="UniProtKB-SubCell"/>
</dbReference>
<comment type="subcellular location">
    <subcellularLocation>
        <location evidence="1">Mitochondrion inner membrane</location>
        <topology evidence="1">Multi-pass membrane protein</topology>
    </subcellularLocation>
</comment>
<feature type="transmembrane region" description="Helical" evidence="13">
    <location>
        <begin position="81"/>
        <end position="102"/>
    </location>
</feature>
<reference evidence="15" key="1">
    <citation type="submission" date="2015-11" db="EMBL/GenBank/DDBJ databases">
        <title>Selaroides leptolepis complete mitochondria sequence.</title>
        <authorList>
            <person name="Zhang H."/>
            <person name="Zeng D."/>
            <person name="Xu Y."/>
            <person name="Hang Y."/>
            <person name="Fang H."/>
            <person name="Xu L."/>
            <person name="Gong B."/>
        </authorList>
    </citation>
    <scope>NUCLEOTIDE SEQUENCE</scope>
    <source>
        <tissue evidence="15">Skeletal muscle</tissue>
    </source>
</reference>
<evidence type="ECO:0000256" key="3">
    <source>
        <dbReference type="ARBA" id="ARBA00011485"/>
    </source>
</evidence>
<keyword evidence="6" id="KW-0999">Mitochondrion inner membrane</keyword>
<comment type="similarity">
    <text evidence="2 12">Belongs to the cytochrome c oxidase subunit 3 family.</text>
</comment>